<sequence length="155" mass="17062">MILGYSLSRGGLNVAKADIVLVVQALSMKAGLTKDQAKEDIVSPSKVQNIVVVSTLHEFNAVKYARVCKIYTRMGSFEVSAYIAAPENTCMSVLRNIDPFIDHEALKRIVVTGQNPMVLEVKRIKTTSAVVVLFFADMKVPNTVVWETALVPCYL</sequence>
<proteinExistence type="predicted"/>
<keyword evidence="2" id="KW-1185">Reference proteome</keyword>
<organism evidence="1 2">
    <name type="scientific">Rhipicephalus microplus</name>
    <name type="common">Cattle tick</name>
    <name type="synonym">Boophilus microplus</name>
    <dbReference type="NCBI Taxonomy" id="6941"/>
    <lineage>
        <taxon>Eukaryota</taxon>
        <taxon>Metazoa</taxon>
        <taxon>Ecdysozoa</taxon>
        <taxon>Arthropoda</taxon>
        <taxon>Chelicerata</taxon>
        <taxon>Arachnida</taxon>
        <taxon>Acari</taxon>
        <taxon>Parasitiformes</taxon>
        <taxon>Ixodida</taxon>
        <taxon>Ixodoidea</taxon>
        <taxon>Ixodidae</taxon>
        <taxon>Rhipicephalinae</taxon>
        <taxon>Rhipicephalus</taxon>
        <taxon>Boophilus</taxon>
    </lineage>
</organism>
<dbReference type="Proteomes" id="UP000821866">
    <property type="component" value="Chromosome 9"/>
</dbReference>
<gene>
    <name evidence="1" type="ORF">HPB51_008950</name>
</gene>
<dbReference type="EMBL" id="JABSTU010000011">
    <property type="protein sequence ID" value="KAH8009020.1"/>
    <property type="molecule type" value="Genomic_DNA"/>
</dbReference>
<protein>
    <submittedName>
        <fullName evidence="1">Uncharacterized protein</fullName>
    </submittedName>
</protein>
<dbReference type="AlphaFoldDB" id="A0A9J6D4L3"/>
<evidence type="ECO:0000313" key="2">
    <source>
        <dbReference type="Proteomes" id="UP000821866"/>
    </source>
</evidence>
<comment type="caution">
    <text evidence="1">The sequence shown here is derived from an EMBL/GenBank/DDBJ whole genome shotgun (WGS) entry which is preliminary data.</text>
</comment>
<reference evidence="1" key="2">
    <citation type="submission" date="2021-09" db="EMBL/GenBank/DDBJ databases">
        <authorList>
            <person name="Jia N."/>
            <person name="Wang J."/>
            <person name="Shi W."/>
            <person name="Du L."/>
            <person name="Sun Y."/>
            <person name="Zhan W."/>
            <person name="Jiang J."/>
            <person name="Wang Q."/>
            <person name="Zhang B."/>
            <person name="Ji P."/>
            <person name="Sakyi L.B."/>
            <person name="Cui X."/>
            <person name="Yuan T."/>
            <person name="Jiang B."/>
            <person name="Yang W."/>
            <person name="Lam T.T.-Y."/>
            <person name="Chang Q."/>
            <person name="Ding S."/>
            <person name="Wang X."/>
            <person name="Zhu J."/>
            <person name="Ruan X."/>
            <person name="Zhao L."/>
            <person name="Wei J."/>
            <person name="Que T."/>
            <person name="Du C."/>
            <person name="Cheng J."/>
            <person name="Dai P."/>
            <person name="Han X."/>
            <person name="Huang E."/>
            <person name="Gao Y."/>
            <person name="Liu J."/>
            <person name="Shao H."/>
            <person name="Ye R."/>
            <person name="Li L."/>
            <person name="Wei W."/>
            <person name="Wang X."/>
            <person name="Wang C."/>
            <person name="Huo Q."/>
            <person name="Li W."/>
            <person name="Guo W."/>
            <person name="Chen H."/>
            <person name="Chen S."/>
            <person name="Zhou L."/>
            <person name="Zhou L."/>
            <person name="Ni X."/>
            <person name="Tian J."/>
            <person name="Zhou Y."/>
            <person name="Sheng Y."/>
            <person name="Liu T."/>
            <person name="Pan Y."/>
            <person name="Xia L."/>
            <person name="Li J."/>
            <person name="Zhao F."/>
            <person name="Cao W."/>
        </authorList>
    </citation>
    <scope>NUCLEOTIDE SEQUENCE</scope>
    <source>
        <strain evidence="1">Rmic-2018</strain>
        <tissue evidence="1">Larvae</tissue>
    </source>
</reference>
<reference evidence="1" key="1">
    <citation type="journal article" date="2020" name="Cell">
        <title>Large-Scale Comparative Analyses of Tick Genomes Elucidate Their Genetic Diversity and Vector Capacities.</title>
        <authorList>
            <consortium name="Tick Genome and Microbiome Consortium (TIGMIC)"/>
            <person name="Jia N."/>
            <person name="Wang J."/>
            <person name="Shi W."/>
            <person name="Du L."/>
            <person name="Sun Y."/>
            <person name="Zhan W."/>
            <person name="Jiang J.F."/>
            <person name="Wang Q."/>
            <person name="Zhang B."/>
            <person name="Ji P."/>
            <person name="Bell-Sakyi L."/>
            <person name="Cui X.M."/>
            <person name="Yuan T.T."/>
            <person name="Jiang B.G."/>
            <person name="Yang W.F."/>
            <person name="Lam T.T."/>
            <person name="Chang Q.C."/>
            <person name="Ding S.J."/>
            <person name="Wang X.J."/>
            <person name="Zhu J.G."/>
            <person name="Ruan X.D."/>
            <person name="Zhao L."/>
            <person name="Wei J.T."/>
            <person name="Ye R.Z."/>
            <person name="Que T.C."/>
            <person name="Du C.H."/>
            <person name="Zhou Y.H."/>
            <person name="Cheng J.X."/>
            <person name="Dai P.F."/>
            <person name="Guo W.B."/>
            <person name="Han X.H."/>
            <person name="Huang E.J."/>
            <person name="Li L.F."/>
            <person name="Wei W."/>
            <person name="Gao Y.C."/>
            <person name="Liu J.Z."/>
            <person name="Shao H.Z."/>
            <person name="Wang X."/>
            <person name="Wang C.C."/>
            <person name="Yang T.C."/>
            <person name="Huo Q.B."/>
            <person name="Li W."/>
            <person name="Chen H.Y."/>
            <person name="Chen S.E."/>
            <person name="Zhou L.G."/>
            <person name="Ni X.B."/>
            <person name="Tian J.H."/>
            <person name="Sheng Y."/>
            <person name="Liu T."/>
            <person name="Pan Y.S."/>
            <person name="Xia L.Y."/>
            <person name="Li J."/>
            <person name="Zhao F."/>
            <person name="Cao W.C."/>
        </authorList>
    </citation>
    <scope>NUCLEOTIDE SEQUENCE</scope>
    <source>
        <strain evidence="1">Rmic-2018</strain>
    </source>
</reference>
<accession>A0A9J6D4L3</accession>
<evidence type="ECO:0000313" key="1">
    <source>
        <dbReference type="EMBL" id="KAH8009020.1"/>
    </source>
</evidence>
<name>A0A9J6D4L3_RHIMP</name>